<protein>
    <submittedName>
        <fullName evidence="1">Unannotated protein</fullName>
    </submittedName>
</protein>
<dbReference type="AlphaFoldDB" id="A0A6J6UBP3"/>
<gene>
    <name evidence="1" type="ORF">UFOPK2855_00450</name>
</gene>
<accession>A0A6J6UBP3</accession>
<dbReference type="EMBL" id="CAEZZK010000067">
    <property type="protein sequence ID" value="CAB4756996.1"/>
    <property type="molecule type" value="Genomic_DNA"/>
</dbReference>
<evidence type="ECO:0000313" key="1">
    <source>
        <dbReference type="EMBL" id="CAB4756996.1"/>
    </source>
</evidence>
<sequence>MTVSTEQTTIHLGEISTEEIQLVKSAVDFVKWDSESHGGPIVKSLNGRRVWQVSNNDSRVTIFGDECRFEGIYMLSAQFIANCVPLIKLDEHLRLSIVDRQITATSISGTVTMYCGPMTDNFVTSSQVNTVFAHLPFRHLFRAIDTASDLPNNVSREALRQNDDPPPTTISITDNLLTCYTDWQPYKCQSVTTTAVASTLGSGGISVCAHTLNRMINLFNFVGNPEFKVAFDSLTNDFIEFSTSNCHLAVRRKIVGSDLLLKQIRETLTGLFQQHEVSDRGVIAAIIDNCPIRICIFESESNGANIIRLTHTVMRDASQTLDLLKEINVFNQQLVGSRAWIEDDRVILGVDLDQNDVAKIYEHLKKLANDASKLDGVLEPLGA</sequence>
<reference evidence="1" key="1">
    <citation type="submission" date="2020-05" db="EMBL/GenBank/DDBJ databases">
        <authorList>
            <person name="Chiriac C."/>
            <person name="Salcher M."/>
            <person name="Ghai R."/>
            <person name="Kavagutti S V."/>
        </authorList>
    </citation>
    <scope>NUCLEOTIDE SEQUENCE</scope>
</reference>
<organism evidence="1">
    <name type="scientific">freshwater metagenome</name>
    <dbReference type="NCBI Taxonomy" id="449393"/>
    <lineage>
        <taxon>unclassified sequences</taxon>
        <taxon>metagenomes</taxon>
        <taxon>ecological metagenomes</taxon>
    </lineage>
</organism>
<proteinExistence type="predicted"/>
<name>A0A6J6UBP3_9ZZZZ</name>